<dbReference type="AlphaFoldDB" id="A0A640TD00"/>
<dbReference type="EMBL" id="BLIP01000001">
    <property type="protein sequence ID" value="GFE20136.1"/>
    <property type="molecule type" value="Genomic_DNA"/>
</dbReference>
<sequence length="73" mass="7827">MQSMNREELVTLLDDIRDRVASGDSFEGKLAFLLGEDADRPYQVTAVYRTGQLLGQGSTVLVGVDLDIPGAAA</sequence>
<protein>
    <submittedName>
        <fullName evidence="1">Uncharacterized protein</fullName>
    </submittedName>
</protein>
<organism evidence="1 3">
    <name type="scientific">Streptomyces nigrescens</name>
    <dbReference type="NCBI Taxonomy" id="1920"/>
    <lineage>
        <taxon>Bacteria</taxon>
        <taxon>Bacillati</taxon>
        <taxon>Actinomycetota</taxon>
        <taxon>Actinomycetes</taxon>
        <taxon>Kitasatosporales</taxon>
        <taxon>Streptomycetaceae</taxon>
        <taxon>Streptomyces</taxon>
    </lineage>
</organism>
<gene>
    <name evidence="1" type="ORF">Sliba_05890</name>
    <name evidence="2" type="ORF">STRLI_000651</name>
</gene>
<accession>A0A640TD00</accession>
<reference evidence="2 4" key="2">
    <citation type="submission" date="2022-12" db="EMBL/GenBank/DDBJ databases">
        <authorList>
            <person name="Ruckert C."/>
            <person name="Busche T."/>
            <person name="Kalinowski J."/>
            <person name="Wittmann C."/>
        </authorList>
    </citation>
    <scope>NUCLEOTIDE SEQUENCE [LARGE SCALE GENOMIC DNA]</scope>
    <source>
        <strain evidence="2 4">DSM 40555</strain>
    </source>
</reference>
<dbReference type="Proteomes" id="UP001210609">
    <property type="component" value="Chromosome"/>
</dbReference>
<evidence type="ECO:0000313" key="2">
    <source>
        <dbReference type="EMBL" id="WAT94978.1"/>
    </source>
</evidence>
<proteinExistence type="predicted"/>
<evidence type="ECO:0000313" key="3">
    <source>
        <dbReference type="Proteomes" id="UP000429552"/>
    </source>
</evidence>
<keyword evidence="4" id="KW-1185">Reference proteome</keyword>
<evidence type="ECO:0000313" key="1">
    <source>
        <dbReference type="EMBL" id="GFE20136.1"/>
    </source>
</evidence>
<reference evidence="1 3" key="1">
    <citation type="submission" date="2019-12" db="EMBL/GenBank/DDBJ databases">
        <title>Whole genome shotgun sequence of Streptomyces libani subsp. libani NBRC 13452.</title>
        <authorList>
            <person name="Ichikawa N."/>
            <person name="Kimura A."/>
            <person name="Kitahashi Y."/>
            <person name="Komaki H."/>
            <person name="Tamura T."/>
        </authorList>
    </citation>
    <scope>NUCLEOTIDE SEQUENCE [LARGE SCALE GENOMIC DNA]</scope>
    <source>
        <strain evidence="1 3">NBRC 13452</strain>
    </source>
</reference>
<dbReference type="EMBL" id="CP114202">
    <property type="protein sequence ID" value="WAT94978.1"/>
    <property type="molecule type" value="Genomic_DNA"/>
</dbReference>
<dbReference type="RefSeq" id="WP_159484203.1">
    <property type="nucleotide sequence ID" value="NZ_BLIP01000001.1"/>
</dbReference>
<evidence type="ECO:0000313" key="4">
    <source>
        <dbReference type="Proteomes" id="UP001210609"/>
    </source>
</evidence>
<name>A0A640TD00_STRNI</name>
<dbReference type="Proteomes" id="UP000429552">
    <property type="component" value="Unassembled WGS sequence"/>
</dbReference>